<comment type="caution">
    <text evidence="1">The sequence shown here is derived from an EMBL/GenBank/DDBJ whole genome shotgun (WGS) entry which is preliminary data.</text>
</comment>
<reference evidence="1" key="1">
    <citation type="submission" date="2023-03" db="EMBL/GenBank/DDBJ databases">
        <title>Massive genome expansion in bonnet fungi (Mycena s.s.) driven by repeated elements and novel gene families across ecological guilds.</title>
        <authorList>
            <consortium name="Lawrence Berkeley National Laboratory"/>
            <person name="Harder C.B."/>
            <person name="Miyauchi S."/>
            <person name="Viragh M."/>
            <person name="Kuo A."/>
            <person name="Thoen E."/>
            <person name="Andreopoulos B."/>
            <person name="Lu D."/>
            <person name="Skrede I."/>
            <person name="Drula E."/>
            <person name="Henrissat B."/>
            <person name="Morin E."/>
            <person name="Kohler A."/>
            <person name="Barry K."/>
            <person name="LaButti K."/>
            <person name="Morin E."/>
            <person name="Salamov A."/>
            <person name="Lipzen A."/>
            <person name="Mereny Z."/>
            <person name="Hegedus B."/>
            <person name="Baldrian P."/>
            <person name="Stursova M."/>
            <person name="Weitz H."/>
            <person name="Taylor A."/>
            <person name="Grigoriev I.V."/>
            <person name="Nagy L.G."/>
            <person name="Martin F."/>
            <person name="Kauserud H."/>
        </authorList>
    </citation>
    <scope>NUCLEOTIDE SEQUENCE</scope>
    <source>
        <strain evidence="1">CBHHK002</strain>
    </source>
</reference>
<name>A0AAD7ENJ1_9AGAR</name>
<accession>A0AAD7ENJ1</accession>
<sequence length="194" mass="21629">MANPQSTGDKEKEWKSLKLTPIIEEEDGSNNYNEFRQKSVLNFDAVGLWPYVTGPDYNPPVIPALMQSMQVQGLDAARNPATITIPGNEAVVDAAEKSATAWLLADKKAHALIVKAIPSAKLYLNEYEPPNALTAVTIKQQIIVYQCSEDKNPVNWHQVMIQLYGKLQDADPFMMPDAEFAKHLITLMSPSETW</sequence>
<organism evidence="1 2">
    <name type="scientific">Mycena albidolilacea</name>
    <dbReference type="NCBI Taxonomy" id="1033008"/>
    <lineage>
        <taxon>Eukaryota</taxon>
        <taxon>Fungi</taxon>
        <taxon>Dikarya</taxon>
        <taxon>Basidiomycota</taxon>
        <taxon>Agaricomycotina</taxon>
        <taxon>Agaricomycetes</taxon>
        <taxon>Agaricomycetidae</taxon>
        <taxon>Agaricales</taxon>
        <taxon>Marasmiineae</taxon>
        <taxon>Mycenaceae</taxon>
        <taxon>Mycena</taxon>
    </lineage>
</organism>
<dbReference type="AlphaFoldDB" id="A0AAD7ENJ1"/>
<protein>
    <submittedName>
        <fullName evidence="1">Uncharacterized protein</fullName>
    </submittedName>
</protein>
<evidence type="ECO:0000313" key="1">
    <source>
        <dbReference type="EMBL" id="KAJ7343172.1"/>
    </source>
</evidence>
<gene>
    <name evidence="1" type="ORF">DFH08DRAFT_962305</name>
</gene>
<evidence type="ECO:0000313" key="2">
    <source>
        <dbReference type="Proteomes" id="UP001218218"/>
    </source>
</evidence>
<keyword evidence="2" id="KW-1185">Reference proteome</keyword>
<dbReference type="EMBL" id="JARIHO010000023">
    <property type="protein sequence ID" value="KAJ7343172.1"/>
    <property type="molecule type" value="Genomic_DNA"/>
</dbReference>
<dbReference type="Proteomes" id="UP001218218">
    <property type="component" value="Unassembled WGS sequence"/>
</dbReference>
<proteinExistence type="predicted"/>